<keyword evidence="5" id="KW-0460">Magnesium</keyword>
<dbReference type="GO" id="GO:0030272">
    <property type="term" value="F:5-formyltetrahydrofolate cyclo-ligase activity"/>
    <property type="evidence" value="ECO:0007669"/>
    <property type="project" value="UniProtKB-EC"/>
</dbReference>
<comment type="similarity">
    <text evidence="1 5">Belongs to the 5-formyltetrahydrofolate cyclo-ligase family.</text>
</comment>
<sequence length="183" mass="19558">MIDKLALRAQLRAERDAFAIEASEAILAPEAFVDRLAAGATVATYVAIGSEADPTQLAAAAAEKGCALALPFVVDRAAPIRFLAWRMGEPLADGPFGLRQPRADSPEVAPDVILTPLVGFDARLNRLGQGAAHYDRAFARYPDAWRVGVAWAMQEVPAVPSDIWDVPLQAVITEKGMTWHAGA</sequence>
<dbReference type="GO" id="GO:0035999">
    <property type="term" value="P:tetrahydrofolate interconversion"/>
    <property type="evidence" value="ECO:0007669"/>
    <property type="project" value="TreeGrafter"/>
</dbReference>
<evidence type="ECO:0000313" key="7">
    <source>
        <dbReference type="Proteomes" id="UP000564677"/>
    </source>
</evidence>
<dbReference type="Pfam" id="PF01812">
    <property type="entry name" value="5-FTHF_cyc-lig"/>
    <property type="match status" value="1"/>
</dbReference>
<dbReference type="InterPro" id="IPR002698">
    <property type="entry name" value="FTHF_cligase"/>
</dbReference>
<evidence type="ECO:0000313" key="6">
    <source>
        <dbReference type="EMBL" id="NIJ64511.1"/>
    </source>
</evidence>
<gene>
    <name evidence="6" type="ORF">FHR20_001442</name>
</gene>
<dbReference type="Gene3D" id="3.40.50.10420">
    <property type="entry name" value="NagB/RpiA/CoA transferase-like"/>
    <property type="match status" value="1"/>
</dbReference>
<dbReference type="SUPFAM" id="SSF100950">
    <property type="entry name" value="NagB/RpiA/CoA transferase-like"/>
    <property type="match status" value="1"/>
</dbReference>
<accession>A0A7X5ZUW8</accession>
<dbReference type="GO" id="GO:0009396">
    <property type="term" value="P:folic acid-containing compound biosynthetic process"/>
    <property type="evidence" value="ECO:0007669"/>
    <property type="project" value="TreeGrafter"/>
</dbReference>
<dbReference type="EMBL" id="JAASQV010000001">
    <property type="protein sequence ID" value="NIJ64511.1"/>
    <property type="molecule type" value="Genomic_DNA"/>
</dbReference>
<dbReference type="RefSeq" id="WP_167298850.1">
    <property type="nucleotide sequence ID" value="NZ_CP170557.1"/>
</dbReference>
<dbReference type="InterPro" id="IPR024185">
    <property type="entry name" value="FTHF_cligase-like_sf"/>
</dbReference>
<dbReference type="EC" id="6.3.3.2" evidence="5"/>
<dbReference type="InterPro" id="IPR037171">
    <property type="entry name" value="NagB/RpiA_transferase-like"/>
</dbReference>
<feature type="binding site" evidence="4">
    <location>
        <begin position="4"/>
        <end position="8"/>
    </location>
    <ligand>
        <name>ATP</name>
        <dbReference type="ChEBI" id="CHEBI:30616"/>
    </ligand>
</feature>
<comment type="cofactor">
    <cofactor evidence="5">
        <name>Mg(2+)</name>
        <dbReference type="ChEBI" id="CHEBI:18420"/>
    </cofactor>
</comment>
<keyword evidence="6" id="KW-0436">Ligase</keyword>
<comment type="catalytic activity">
    <reaction evidence="5">
        <text>(6S)-5-formyl-5,6,7,8-tetrahydrofolate + ATP = (6R)-5,10-methenyltetrahydrofolate + ADP + phosphate</text>
        <dbReference type="Rhea" id="RHEA:10488"/>
        <dbReference type="ChEBI" id="CHEBI:30616"/>
        <dbReference type="ChEBI" id="CHEBI:43474"/>
        <dbReference type="ChEBI" id="CHEBI:57455"/>
        <dbReference type="ChEBI" id="CHEBI:57457"/>
        <dbReference type="ChEBI" id="CHEBI:456216"/>
        <dbReference type="EC" id="6.3.3.2"/>
    </reaction>
</comment>
<evidence type="ECO:0000256" key="2">
    <source>
        <dbReference type="ARBA" id="ARBA00022741"/>
    </source>
</evidence>
<feature type="binding site" evidence="4">
    <location>
        <begin position="126"/>
        <end position="134"/>
    </location>
    <ligand>
        <name>ATP</name>
        <dbReference type="ChEBI" id="CHEBI:30616"/>
    </ligand>
</feature>
<feature type="binding site" evidence="4">
    <location>
        <position position="51"/>
    </location>
    <ligand>
        <name>substrate</name>
    </ligand>
</feature>
<keyword evidence="2 4" id="KW-0547">Nucleotide-binding</keyword>
<dbReference type="GO" id="GO:0005524">
    <property type="term" value="F:ATP binding"/>
    <property type="evidence" value="ECO:0007669"/>
    <property type="project" value="UniProtKB-KW"/>
</dbReference>
<dbReference type="Proteomes" id="UP000564677">
    <property type="component" value="Unassembled WGS sequence"/>
</dbReference>
<keyword evidence="5" id="KW-0479">Metal-binding</keyword>
<evidence type="ECO:0000256" key="3">
    <source>
        <dbReference type="ARBA" id="ARBA00022840"/>
    </source>
</evidence>
<evidence type="ECO:0000256" key="5">
    <source>
        <dbReference type="RuleBase" id="RU361279"/>
    </source>
</evidence>
<name>A0A7X5ZUW8_9SPHN</name>
<keyword evidence="3 4" id="KW-0067">ATP-binding</keyword>
<protein>
    <recommendedName>
        <fullName evidence="5">5-formyltetrahydrofolate cyclo-ligase</fullName>
        <ecNumber evidence="5">6.3.3.2</ecNumber>
    </recommendedName>
</protein>
<proteinExistence type="inferred from homology"/>
<comment type="caution">
    <text evidence="6">The sequence shown here is derived from an EMBL/GenBank/DDBJ whole genome shotgun (WGS) entry which is preliminary data.</text>
</comment>
<feature type="binding site" evidence="4">
    <location>
        <position position="46"/>
    </location>
    <ligand>
        <name>substrate</name>
    </ligand>
</feature>
<keyword evidence="7" id="KW-1185">Reference proteome</keyword>
<dbReference type="NCBIfam" id="TIGR02727">
    <property type="entry name" value="MTHFS_bact"/>
    <property type="match status" value="1"/>
</dbReference>
<dbReference type="PANTHER" id="PTHR23407">
    <property type="entry name" value="ATPASE INHIBITOR/5-FORMYLTETRAHYDROFOLATE CYCLO-LIGASE"/>
    <property type="match status" value="1"/>
</dbReference>
<reference evidence="6 7" key="1">
    <citation type="submission" date="2020-03" db="EMBL/GenBank/DDBJ databases">
        <title>Genomic Encyclopedia of Type Strains, Phase IV (KMG-IV): sequencing the most valuable type-strain genomes for metagenomic binning, comparative biology and taxonomic classification.</title>
        <authorList>
            <person name="Goeker M."/>
        </authorList>
    </citation>
    <scope>NUCLEOTIDE SEQUENCE [LARGE SCALE GENOMIC DNA]</scope>
    <source>
        <strain evidence="6 7">DSM 4733</strain>
    </source>
</reference>
<dbReference type="GO" id="GO:0046872">
    <property type="term" value="F:metal ion binding"/>
    <property type="evidence" value="ECO:0007669"/>
    <property type="project" value="UniProtKB-KW"/>
</dbReference>
<evidence type="ECO:0000256" key="4">
    <source>
        <dbReference type="PIRSR" id="PIRSR006806-1"/>
    </source>
</evidence>
<evidence type="ECO:0000256" key="1">
    <source>
        <dbReference type="ARBA" id="ARBA00010638"/>
    </source>
</evidence>
<dbReference type="AlphaFoldDB" id="A0A7X5ZUW8"/>
<organism evidence="6 7">
    <name type="scientific">Sphingomonas leidyi</name>
    <dbReference type="NCBI Taxonomy" id="68569"/>
    <lineage>
        <taxon>Bacteria</taxon>
        <taxon>Pseudomonadati</taxon>
        <taxon>Pseudomonadota</taxon>
        <taxon>Alphaproteobacteria</taxon>
        <taxon>Sphingomonadales</taxon>
        <taxon>Sphingomonadaceae</taxon>
        <taxon>Sphingomonas</taxon>
    </lineage>
</organism>
<dbReference type="PANTHER" id="PTHR23407:SF1">
    <property type="entry name" value="5-FORMYLTETRAHYDROFOLATE CYCLO-LIGASE"/>
    <property type="match status" value="1"/>
</dbReference>
<dbReference type="PIRSF" id="PIRSF006806">
    <property type="entry name" value="FTHF_cligase"/>
    <property type="match status" value="1"/>
</dbReference>